<dbReference type="RefSeq" id="WP_092759571.1">
    <property type="nucleotide sequence ID" value="NZ_FNZQ01000001.1"/>
</dbReference>
<dbReference type="GO" id="GO:0016740">
    <property type="term" value="F:transferase activity"/>
    <property type="evidence" value="ECO:0007669"/>
    <property type="project" value="UniProtKB-KW"/>
</dbReference>
<reference evidence="2 3" key="1">
    <citation type="submission" date="2016-10" db="EMBL/GenBank/DDBJ databases">
        <authorList>
            <person name="de Groot N.N."/>
        </authorList>
    </citation>
    <scope>NUCLEOTIDE SEQUENCE [LARGE SCALE GENOMIC DNA]</scope>
    <source>
        <strain evidence="2 3">DSM 14858</strain>
    </source>
</reference>
<proteinExistence type="predicted"/>
<evidence type="ECO:0000259" key="1">
    <source>
        <dbReference type="Pfam" id="PF00535"/>
    </source>
</evidence>
<dbReference type="PANTHER" id="PTHR43685:SF2">
    <property type="entry name" value="GLYCOSYLTRANSFERASE 2-LIKE DOMAIN-CONTAINING PROTEIN"/>
    <property type="match status" value="1"/>
</dbReference>
<dbReference type="EMBL" id="FNZQ01000001">
    <property type="protein sequence ID" value="SEK43708.1"/>
    <property type="molecule type" value="Genomic_DNA"/>
</dbReference>
<dbReference type="STRING" id="188906.SAMN04488526_0572"/>
<dbReference type="SUPFAM" id="SSF53448">
    <property type="entry name" value="Nucleotide-diphospho-sugar transferases"/>
    <property type="match status" value="1"/>
</dbReference>
<dbReference type="PANTHER" id="PTHR43685">
    <property type="entry name" value="GLYCOSYLTRANSFERASE"/>
    <property type="match status" value="1"/>
</dbReference>
<evidence type="ECO:0000313" key="2">
    <source>
        <dbReference type="EMBL" id="SEK43708.1"/>
    </source>
</evidence>
<dbReference type="CDD" id="cd00761">
    <property type="entry name" value="Glyco_tranf_GTA_type"/>
    <property type="match status" value="1"/>
</dbReference>
<sequence>MTLWPEVSVVIPMRNRVVSTAAAVRSALAQKGVSVEVIVVDDASDGEDADRINRIFGDAITLIRCDMRRGAPTARNLGVASARAAMVAFLDSDDVFLPDKLRLQRTAMQAGARGFSVTGFRTKAGRRFVLPRQATLGIAARNTFGGTSGLMVRTDMIRAEPFAPDMPAVQDWELYLRLLRLGPPAVLRQPLYVCDTSGVDRITANARRRALGHRMLQLRHFNDRTDAGRLALKVQALNRVLLADAARGGLGAVTRTRMRLCRSLLSRIA</sequence>
<dbReference type="InterPro" id="IPR029044">
    <property type="entry name" value="Nucleotide-diphossugar_trans"/>
</dbReference>
<organism evidence="2 3">
    <name type="scientific">Jannaschia helgolandensis</name>
    <dbReference type="NCBI Taxonomy" id="188906"/>
    <lineage>
        <taxon>Bacteria</taxon>
        <taxon>Pseudomonadati</taxon>
        <taxon>Pseudomonadota</taxon>
        <taxon>Alphaproteobacteria</taxon>
        <taxon>Rhodobacterales</taxon>
        <taxon>Roseobacteraceae</taxon>
        <taxon>Jannaschia</taxon>
    </lineage>
</organism>
<dbReference type="InterPro" id="IPR001173">
    <property type="entry name" value="Glyco_trans_2-like"/>
</dbReference>
<dbReference type="AlphaFoldDB" id="A0A1H7H0D0"/>
<dbReference type="OrthoDB" id="5291101at2"/>
<name>A0A1H7H0D0_9RHOB</name>
<protein>
    <submittedName>
        <fullName evidence="2">Glycosyl transferase family 2</fullName>
    </submittedName>
</protein>
<dbReference type="Pfam" id="PF00535">
    <property type="entry name" value="Glycos_transf_2"/>
    <property type="match status" value="1"/>
</dbReference>
<keyword evidence="3" id="KW-1185">Reference proteome</keyword>
<gene>
    <name evidence="2" type="ORF">SAMN04488526_0572</name>
</gene>
<dbReference type="InterPro" id="IPR050834">
    <property type="entry name" value="Glycosyltransf_2"/>
</dbReference>
<accession>A0A1H7H0D0</accession>
<evidence type="ECO:0000313" key="3">
    <source>
        <dbReference type="Proteomes" id="UP000199283"/>
    </source>
</evidence>
<feature type="domain" description="Glycosyltransferase 2-like" evidence="1">
    <location>
        <begin position="8"/>
        <end position="129"/>
    </location>
</feature>
<keyword evidence="2" id="KW-0808">Transferase</keyword>
<dbReference type="Gene3D" id="3.90.550.10">
    <property type="entry name" value="Spore Coat Polysaccharide Biosynthesis Protein SpsA, Chain A"/>
    <property type="match status" value="1"/>
</dbReference>
<dbReference type="Proteomes" id="UP000199283">
    <property type="component" value="Unassembled WGS sequence"/>
</dbReference>